<dbReference type="EMBL" id="CP019937">
    <property type="protein sequence ID" value="ARO13764.1"/>
    <property type="molecule type" value="Genomic_DNA"/>
</dbReference>
<sequence length="286" mass="30348">MRAQLPHTSAMTPKKLIALAAFSLLPMAASFAMAPPAHADDLADVVDMRILPGWRTDRGTQIAGVQITLAPGWKTYWRSPGEAGIPPQIALTSSQNITNAQFQWPVPQAFETAGMRTIGYVGSVTLPIEISLSDPDAPAHIAGDIEIGVCKDICIPVRLDFDAALPKDGPRDPLIAAALVDRPQTATEAGAGPVRCDIRPGRRGFSISAAIPLRARHGGPEVTVIESGIPGAHVSEAQTSRQGDVIYTQAEIFMPRDRQGSIDRSRLRFTVLSPDGAVDLHGCVGG</sequence>
<gene>
    <name evidence="3" type="ORF">BVG79_00410</name>
</gene>
<evidence type="ECO:0000259" key="2">
    <source>
        <dbReference type="Pfam" id="PF11412"/>
    </source>
</evidence>
<protein>
    <recommendedName>
        <fullName evidence="2">Thiol:disulfide interchange protein DsbD N-terminal domain-containing protein</fullName>
    </recommendedName>
</protein>
<feature type="chain" id="PRO_5012099897" description="Thiol:disulfide interchange protein DsbD N-terminal domain-containing protein" evidence="1">
    <location>
        <begin position="40"/>
        <end position="286"/>
    </location>
</feature>
<dbReference type="Proteomes" id="UP000242447">
    <property type="component" value="Chromosome"/>
</dbReference>
<reference evidence="3 4" key="1">
    <citation type="submission" date="2017-02" db="EMBL/GenBank/DDBJ databases">
        <title>Ketogulonicigenium robustum SPU B003 Genome sequencing and assembly.</title>
        <authorList>
            <person name="Li Y."/>
            <person name="Liu L."/>
            <person name="Wang C."/>
            <person name="Zhang M."/>
            <person name="Zhang T."/>
            <person name="Zhang Y."/>
        </authorList>
    </citation>
    <scope>NUCLEOTIDE SEQUENCE [LARGE SCALE GENOMIC DNA]</scope>
    <source>
        <strain evidence="3 4">SPU_B003</strain>
    </source>
</reference>
<proteinExistence type="predicted"/>
<name>A0A1W6NX17_9RHOB</name>
<keyword evidence="1" id="KW-0732">Signal</keyword>
<evidence type="ECO:0000256" key="1">
    <source>
        <dbReference type="SAM" id="SignalP"/>
    </source>
</evidence>
<organism evidence="3 4">
    <name type="scientific">Ketogulonicigenium robustum</name>
    <dbReference type="NCBI Taxonomy" id="92947"/>
    <lineage>
        <taxon>Bacteria</taxon>
        <taxon>Pseudomonadati</taxon>
        <taxon>Pseudomonadota</taxon>
        <taxon>Alphaproteobacteria</taxon>
        <taxon>Rhodobacterales</taxon>
        <taxon>Roseobacteraceae</taxon>
        <taxon>Ketogulonicigenium</taxon>
    </lineage>
</organism>
<evidence type="ECO:0000313" key="3">
    <source>
        <dbReference type="EMBL" id="ARO13764.1"/>
    </source>
</evidence>
<dbReference type="KEGG" id="kro:BVG79_00410"/>
<keyword evidence="4" id="KW-1185">Reference proteome</keyword>
<dbReference type="InterPro" id="IPR028250">
    <property type="entry name" value="DsbDN"/>
</dbReference>
<evidence type="ECO:0000313" key="4">
    <source>
        <dbReference type="Proteomes" id="UP000242447"/>
    </source>
</evidence>
<feature type="signal peptide" evidence="1">
    <location>
        <begin position="1"/>
        <end position="39"/>
    </location>
</feature>
<dbReference type="STRING" id="92947.BVG79_00410"/>
<dbReference type="AlphaFoldDB" id="A0A1W6NX17"/>
<feature type="domain" description="Thiol:disulfide interchange protein DsbD N-terminal" evidence="2">
    <location>
        <begin position="57"/>
        <end position="161"/>
    </location>
</feature>
<accession>A0A1W6NX17</accession>
<dbReference type="Pfam" id="PF11412">
    <property type="entry name" value="DsbD_N"/>
    <property type="match status" value="1"/>
</dbReference>